<comment type="caution">
    <text evidence="3">The sequence shown here is derived from an EMBL/GenBank/DDBJ whole genome shotgun (WGS) entry which is preliminary data.</text>
</comment>
<sequence length="86" mass="10095">MAYRVEFKTEALAEIERLSPTNQERVLRKIRWLGDHFEQLTPQALTGNLSGLFKLRIGDYRSLYSFNDETELITIHRIGHRSGIYL</sequence>
<dbReference type="Gene3D" id="3.30.2310.20">
    <property type="entry name" value="RelE-like"/>
    <property type="match status" value="1"/>
</dbReference>
<protein>
    <submittedName>
        <fullName evidence="3">Type II toxin-antitoxin system mRNA interferase toxin, RelE/StbE family</fullName>
    </submittedName>
</protein>
<reference evidence="4" key="1">
    <citation type="submission" date="2018-02" db="EMBL/GenBank/DDBJ databases">
        <authorList>
            <person name="Moore K."/>
            <person name="Momper L."/>
        </authorList>
    </citation>
    <scope>NUCLEOTIDE SEQUENCE [LARGE SCALE GENOMIC DNA]</scope>
    <source>
        <strain evidence="4">ULC18</strain>
    </source>
</reference>
<organism evidence="3 4">
    <name type="scientific">Stenomitos frigidus ULC18</name>
    <dbReference type="NCBI Taxonomy" id="2107698"/>
    <lineage>
        <taxon>Bacteria</taxon>
        <taxon>Bacillati</taxon>
        <taxon>Cyanobacteriota</taxon>
        <taxon>Cyanophyceae</taxon>
        <taxon>Leptolyngbyales</taxon>
        <taxon>Leptolyngbyaceae</taxon>
        <taxon>Stenomitos</taxon>
    </lineage>
</organism>
<proteinExistence type="inferred from homology"/>
<dbReference type="AlphaFoldDB" id="A0A2T1DTE6"/>
<dbReference type="RefSeq" id="WP_106260914.1">
    <property type="nucleotide sequence ID" value="NZ_CAWNSW010000143.1"/>
</dbReference>
<dbReference type="PANTHER" id="PTHR35601:SF1">
    <property type="entry name" value="TOXIN RELE"/>
    <property type="match status" value="1"/>
</dbReference>
<dbReference type="PANTHER" id="PTHR35601">
    <property type="entry name" value="TOXIN RELE"/>
    <property type="match status" value="1"/>
</dbReference>
<gene>
    <name evidence="3" type="ORF">C7B82_30005</name>
</gene>
<dbReference type="Pfam" id="PF05016">
    <property type="entry name" value="ParE_toxin"/>
    <property type="match status" value="1"/>
</dbReference>
<comment type="similarity">
    <text evidence="1">Belongs to the RelE toxin family.</text>
</comment>
<evidence type="ECO:0000256" key="1">
    <source>
        <dbReference type="ARBA" id="ARBA00006226"/>
    </source>
</evidence>
<dbReference type="InterPro" id="IPR035093">
    <property type="entry name" value="RelE/ParE_toxin_dom_sf"/>
</dbReference>
<evidence type="ECO:0000313" key="3">
    <source>
        <dbReference type="EMBL" id="PSB23767.1"/>
    </source>
</evidence>
<dbReference type="EMBL" id="PVWK01000159">
    <property type="protein sequence ID" value="PSB23767.1"/>
    <property type="molecule type" value="Genomic_DNA"/>
</dbReference>
<evidence type="ECO:0000313" key="4">
    <source>
        <dbReference type="Proteomes" id="UP000239576"/>
    </source>
</evidence>
<reference evidence="3 4" key="2">
    <citation type="submission" date="2018-03" db="EMBL/GenBank/DDBJ databases">
        <title>The ancient ancestry and fast evolution of plastids.</title>
        <authorList>
            <person name="Moore K.R."/>
            <person name="Magnabosco C."/>
            <person name="Momper L."/>
            <person name="Gold D.A."/>
            <person name="Bosak T."/>
            <person name="Fournier G.P."/>
        </authorList>
    </citation>
    <scope>NUCLEOTIDE SEQUENCE [LARGE SCALE GENOMIC DNA]</scope>
    <source>
        <strain evidence="3 4">ULC18</strain>
    </source>
</reference>
<keyword evidence="2" id="KW-1277">Toxin-antitoxin system</keyword>
<dbReference type="InterPro" id="IPR007712">
    <property type="entry name" value="RelE/ParE_toxin"/>
</dbReference>
<accession>A0A2T1DTE6</accession>
<name>A0A2T1DTE6_9CYAN</name>
<dbReference type="OrthoDB" id="428492at2"/>
<dbReference type="SUPFAM" id="SSF143011">
    <property type="entry name" value="RelE-like"/>
    <property type="match status" value="1"/>
</dbReference>
<keyword evidence="4" id="KW-1185">Reference proteome</keyword>
<dbReference type="Proteomes" id="UP000239576">
    <property type="component" value="Unassembled WGS sequence"/>
</dbReference>
<evidence type="ECO:0000256" key="2">
    <source>
        <dbReference type="ARBA" id="ARBA00022649"/>
    </source>
</evidence>